<organism evidence="2 3">
    <name type="scientific">Actinoplanes derwentensis</name>
    <dbReference type="NCBI Taxonomy" id="113562"/>
    <lineage>
        <taxon>Bacteria</taxon>
        <taxon>Bacillati</taxon>
        <taxon>Actinomycetota</taxon>
        <taxon>Actinomycetes</taxon>
        <taxon>Micromonosporales</taxon>
        <taxon>Micromonosporaceae</taxon>
        <taxon>Actinoplanes</taxon>
    </lineage>
</organism>
<dbReference type="EMBL" id="LT629758">
    <property type="protein sequence ID" value="SDT19917.1"/>
    <property type="molecule type" value="Genomic_DNA"/>
</dbReference>
<evidence type="ECO:0000313" key="3">
    <source>
        <dbReference type="Proteomes" id="UP000198688"/>
    </source>
</evidence>
<dbReference type="InterPro" id="IPR029787">
    <property type="entry name" value="Nucleotide_cyclase"/>
</dbReference>
<dbReference type="InterPro" id="IPR050469">
    <property type="entry name" value="Diguanylate_Cyclase"/>
</dbReference>
<keyword evidence="3" id="KW-1185">Reference proteome</keyword>
<sequence length="532" mass="56729">MDSASPADLLARAVVHFDRSETVAARDLALAVAGSGVPALRAQALTLAVKCHQVLDELVEALALAAEAFEVCWAIGDTASEAVVHATVARILLITSDPVSATAEIMTALEVAEASGDLTALTAATAIAGVVYYYLEQFDHCFEFCERAAEMARLLGDDNTNGAMIDTMACANMCLAENARKAGDEPAALALSAIAQSQSREALSVARRTGHRRHEVTAIGNLAESLAFCGRADEALEMLSEWRIEPARDTPSILTHYFATHGTICLAGGRDEEAIGHLRAALEVAESKASEMTAAMHLADAYERHGDLRGALDTYKIYHSLSKAVASEAAQRSGHIAVVRMDTTRAKAAAEEERARVTALQHANRELLRQSLEDPLTGLANRRHLDELMAEGLSGRGILLVDVDHFKRVNDDHSHMVGDQVLRLLAGLLRTACRSQDTVVRFGGEEFAVLLSNSDLPDATVTAQRLRAQVAAYDWDSVAPGITVTVSIGLAMGDESADPGVVLARADERLYAAKHAGRNRVHGPAPAVQPAI</sequence>
<dbReference type="InterPro" id="IPR043128">
    <property type="entry name" value="Rev_trsase/Diguanyl_cyclase"/>
</dbReference>
<dbReference type="SMART" id="SM00267">
    <property type="entry name" value="GGDEF"/>
    <property type="match status" value="1"/>
</dbReference>
<dbReference type="Gene3D" id="3.30.70.270">
    <property type="match status" value="1"/>
</dbReference>
<dbReference type="SUPFAM" id="SSF48452">
    <property type="entry name" value="TPR-like"/>
    <property type="match status" value="2"/>
</dbReference>
<evidence type="ECO:0000313" key="2">
    <source>
        <dbReference type="EMBL" id="SDT19917.1"/>
    </source>
</evidence>
<gene>
    <name evidence="2" type="ORF">SAMN04489716_2824</name>
</gene>
<proteinExistence type="predicted"/>
<feature type="domain" description="GGDEF" evidence="1">
    <location>
        <begin position="394"/>
        <end position="526"/>
    </location>
</feature>
<protein>
    <submittedName>
        <fullName evidence="2">Diguanylate cyclase (GGDEF) domain-containing protein</fullName>
    </submittedName>
</protein>
<dbReference type="Gene3D" id="1.25.40.10">
    <property type="entry name" value="Tetratricopeptide repeat domain"/>
    <property type="match status" value="2"/>
</dbReference>
<evidence type="ECO:0000259" key="1">
    <source>
        <dbReference type="PROSITE" id="PS50887"/>
    </source>
</evidence>
<dbReference type="SUPFAM" id="SSF55073">
    <property type="entry name" value="Nucleotide cyclase"/>
    <property type="match status" value="1"/>
</dbReference>
<accession>A0A1H1YEN9</accession>
<dbReference type="FunFam" id="3.30.70.270:FF:000001">
    <property type="entry name" value="Diguanylate cyclase domain protein"/>
    <property type="match status" value="1"/>
</dbReference>
<dbReference type="GO" id="GO:1902201">
    <property type="term" value="P:negative regulation of bacterial-type flagellum-dependent cell motility"/>
    <property type="evidence" value="ECO:0007669"/>
    <property type="project" value="TreeGrafter"/>
</dbReference>
<dbReference type="Pfam" id="PF00990">
    <property type="entry name" value="GGDEF"/>
    <property type="match status" value="1"/>
</dbReference>
<dbReference type="GO" id="GO:0052621">
    <property type="term" value="F:diguanylate cyclase activity"/>
    <property type="evidence" value="ECO:0007669"/>
    <property type="project" value="TreeGrafter"/>
</dbReference>
<dbReference type="GO" id="GO:0043709">
    <property type="term" value="P:cell adhesion involved in single-species biofilm formation"/>
    <property type="evidence" value="ECO:0007669"/>
    <property type="project" value="TreeGrafter"/>
</dbReference>
<dbReference type="Proteomes" id="UP000198688">
    <property type="component" value="Chromosome I"/>
</dbReference>
<dbReference type="InterPro" id="IPR011990">
    <property type="entry name" value="TPR-like_helical_dom_sf"/>
</dbReference>
<reference evidence="2 3" key="1">
    <citation type="submission" date="2016-10" db="EMBL/GenBank/DDBJ databases">
        <authorList>
            <person name="de Groot N.N."/>
        </authorList>
    </citation>
    <scope>NUCLEOTIDE SEQUENCE [LARGE SCALE GENOMIC DNA]</scope>
    <source>
        <strain evidence="2 3">DSM 43941</strain>
    </source>
</reference>
<dbReference type="PANTHER" id="PTHR45138">
    <property type="entry name" value="REGULATORY COMPONENTS OF SENSORY TRANSDUCTION SYSTEM"/>
    <property type="match status" value="1"/>
</dbReference>
<dbReference type="NCBIfam" id="TIGR00254">
    <property type="entry name" value="GGDEF"/>
    <property type="match status" value="1"/>
</dbReference>
<dbReference type="InterPro" id="IPR000160">
    <property type="entry name" value="GGDEF_dom"/>
</dbReference>
<dbReference type="AlphaFoldDB" id="A0A1H1YEN9"/>
<dbReference type="STRING" id="113562.SAMN04489716_2824"/>
<dbReference type="PROSITE" id="PS50887">
    <property type="entry name" value="GGDEF"/>
    <property type="match status" value="1"/>
</dbReference>
<dbReference type="GO" id="GO:0005886">
    <property type="term" value="C:plasma membrane"/>
    <property type="evidence" value="ECO:0007669"/>
    <property type="project" value="TreeGrafter"/>
</dbReference>
<name>A0A1H1YEN9_9ACTN</name>
<dbReference type="PANTHER" id="PTHR45138:SF9">
    <property type="entry name" value="DIGUANYLATE CYCLASE DGCM-RELATED"/>
    <property type="match status" value="1"/>
</dbReference>
<dbReference type="OrthoDB" id="23692at2"/>
<dbReference type="CDD" id="cd01949">
    <property type="entry name" value="GGDEF"/>
    <property type="match status" value="1"/>
</dbReference>
<dbReference type="RefSeq" id="WP_092544909.1">
    <property type="nucleotide sequence ID" value="NZ_BOMJ01000001.1"/>
</dbReference>